<feature type="coiled-coil region" evidence="1">
    <location>
        <begin position="144"/>
        <end position="171"/>
    </location>
</feature>
<dbReference type="Gene3D" id="3.30.310.70">
    <property type="entry name" value="TT1751-like domain"/>
    <property type="match status" value="1"/>
</dbReference>
<evidence type="ECO:0000313" key="3">
    <source>
        <dbReference type="EMBL" id="MCQ8186082.1"/>
    </source>
</evidence>
<comment type="caution">
    <text evidence="3">The sequence shown here is derived from an EMBL/GenBank/DDBJ whole genome shotgun (WGS) entry which is preliminary data.</text>
</comment>
<dbReference type="InterPro" id="IPR035923">
    <property type="entry name" value="TT1751-like_sf"/>
</dbReference>
<name>A0A9X2LCP4_9PROT</name>
<feature type="domain" description="DUF302" evidence="2">
    <location>
        <begin position="75"/>
        <end position="137"/>
    </location>
</feature>
<dbReference type="EMBL" id="JANIBC010000012">
    <property type="protein sequence ID" value="MCQ8186082.1"/>
    <property type="molecule type" value="Genomic_DNA"/>
</dbReference>
<organism evidence="3 4">
    <name type="scientific">Parvularcula maris</name>
    <dbReference type="NCBI Taxonomy" id="2965077"/>
    <lineage>
        <taxon>Bacteria</taxon>
        <taxon>Pseudomonadati</taxon>
        <taxon>Pseudomonadota</taxon>
        <taxon>Alphaproteobacteria</taxon>
        <taxon>Parvularculales</taxon>
        <taxon>Parvularculaceae</taxon>
        <taxon>Parvularcula</taxon>
    </lineage>
</organism>
<evidence type="ECO:0000256" key="1">
    <source>
        <dbReference type="SAM" id="Coils"/>
    </source>
</evidence>
<protein>
    <submittedName>
        <fullName evidence="3">DUF302 domain-containing protein</fullName>
    </submittedName>
</protein>
<keyword evidence="4" id="KW-1185">Reference proteome</keyword>
<dbReference type="Pfam" id="PF03625">
    <property type="entry name" value="DUF302"/>
    <property type="match status" value="1"/>
</dbReference>
<dbReference type="Proteomes" id="UP001142610">
    <property type="component" value="Unassembled WGS sequence"/>
</dbReference>
<proteinExistence type="predicted"/>
<dbReference type="PANTHER" id="PTHR38342">
    <property type="entry name" value="SLR5037 PROTEIN"/>
    <property type="match status" value="1"/>
</dbReference>
<reference evidence="3" key="1">
    <citation type="submission" date="2022-07" db="EMBL/GenBank/DDBJ databases">
        <title>Parvularcula maris sp. nov., an algicidal bacterium isolated from seawater.</title>
        <authorList>
            <person name="Li F."/>
        </authorList>
    </citation>
    <scope>NUCLEOTIDE SEQUENCE</scope>
    <source>
        <strain evidence="3">BGMRC 0090</strain>
    </source>
</reference>
<dbReference type="RefSeq" id="WP_256619978.1">
    <property type="nucleotide sequence ID" value="NZ_JANIBC010000012.1"/>
</dbReference>
<sequence length="174" mass="18577">MLRTIAALVTLPVLVAACGADGTEGENQPPRAETQRDVLSEPRFTTKKSTLSFEETLAALYRAIDERDLTVFASIDHQAGAAEADLQMRPATVVVFGSPAIGTALMQAEPILAAELPLRAAVYENAEGEVVVAVTSPNVLTRTYPGLETEKKRLERIAENLKTLAAEATGTEGR</sequence>
<dbReference type="SUPFAM" id="SSF103247">
    <property type="entry name" value="TT1751-like"/>
    <property type="match status" value="1"/>
</dbReference>
<evidence type="ECO:0000313" key="4">
    <source>
        <dbReference type="Proteomes" id="UP001142610"/>
    </source>
</evidence>
<dbReference type="PROSITE" id="PS51257">
    <property type="entry name" value="PROKAR_LIPOPROTEIN"/>
    <property type="match status" value="1"/>
</dbReference>
<gene>
    <name evidence="3" type="ORF">NOG11_11855</name>
</gene>
<accession>A0A9X2LCP4</accession>
<dbReference type="PANTHER" id="PTHR38342:SF2">
    <property type="entry name" value="INNER MEMBRANE OR EXPORTED"/>
    <property type="match status" value="1"/>
</dbReference>
<dbReference type="InterPro" id="IPR005180">
    <property type="entry name" value="DUF302"/>
</dbReference>
<dbReference type="AlphaFoldDB" id="A0A9X2LCP4"/>
<evidence type="ECO:0000259" key="2">
    <source>
        <dbReference type="Pfam" id="PF03625"/>
    </source>
</evidence>
<keyword evidence="1" id="KW-0175">Coiled coil</keyword>
<dbReference type="CDD" id="cd14797">
    <property type="entry name" value="DUF302"/>
    <property type="match status" value="1"/>
</dbReference>